<reference evidence="6" key="1">
    <citation type="submission" date="2025-08" db="UniProtKB">
        <authorList>
            <consortium name="Ensembl"/>
        </authorList>
    </citation>
    <scope>IDENTIFICATION</scope>
</reference>
<dbReference type="Ensembl" id="ENSLLET00000031849.1">
    <property type="protein sequence ID" value="ENSLLEP00000030671.1"/>
    <property type="gene ID" value="ENSLLEG00000019389.1"/>
</dbReference>
<dbReference type="GeneTree" id="ENSGT00500000044890"/>
<dbReference type="Pfam" id="PF07084">
    <property type="entry name" value="Spot_14"/>
    <property type="match status" value="1"/>
</dbReference>
<evidence type="ECO:0000313" key="6">
    <source>
        <dbReference type="Ensembl" id="ENSLLEP00000030671.1"/>
    </source>
</evidence>
<reference evidence="6" key="2">
    <citation type="submission" date="2025-09" db="UniProtKB">
        <authorList>
            <consortium name="Ensembl"/>
        </authorList>
    </citation>
    <scope>IDENTIFICATION</scope>
</reference>
<dbReference type="PANTHER" id="PTHR14315:SF23">
    <property type="entry name" value="MID1-INTERACTING PROTEIN 1-B"/>
    <property type="match status" value="1"/>
</dbReference>
<organism evidence="6 7">
    <name type="scientific">Leptobrachium leishanense</name>
    <name type="common">Leishan spiny toad</name>
    <dbReference type="NCBI Taxonomy" id="445787"/>
    <lineage>
        <taxon>Eukaryota</taxon>
        <taxon>Metazoa</taxon>
        <taxon>Chordata</taxon>
        <taxon>Craniata</taxon>
        <taxon>Vertebrata</taxon>
        <taxon>Euteleostomi</taxon>
        <taxon>Amphibia</taxon>
        <taxon>Batrachia</taxon>
        <taxon>Anura</taxon>
        <taxon>Pelobatoidea</taxon>
        <taxon>Megophryidae</taxon>
        <taxon>Leptobrachium</taxon>
    </lineage>
</organism>
<dbReference type="AlphaFoldDB" id="A0A8C5Q0L2"/>
<protein>
    <recommendedName>
        <fullName evidence="8">Mid1-interacting protein 1</fullName>
    </recommendedName>
</protein>
<keyword evidence="4" id="KW-0963">Cytoplasm</keyword>
<dbReference type="GO" id="GO:0005829">
    <property type="term" value="C:cytosol"/>
    <property type="evidence" value="ECO:0007669"/>
    <property type="project" value="TreeGrafter"/>
</dbReference>
<sequence length="156" mass="17683">MYQHLYSHPRQSLLDAIHRFNTATTIMDETIMVPSMLQDMIPETEELGGHSRSTDIIEQNNLYDSYLLLKSLRHDMKWGINQDSMAIQEQCSGKEVAADETGDLVDQFQHHLRGLLSVLTKLTKKANLLTSSENLARVADVNGISRCLNILYGCFD</sequence>
<accession>A0A8C5Q0L2</accession>
<dbReference type="GO" id="GO:0046890">
    <property type="term" value="P:regulation of lipid biosynthetic process"/>
    <property type="evidence" value="ECO:0007669"/>
    <property type="project" value="TreeGrafter"/>
</dbReference>
<dbReference type="OrthoDB" id="5951908at2759"/>
<comment type="subcellular location">
    <subcellularLocation>
        <location evidence="2">Cytoplasm</location>
    </subcellularLocation>
    <subcellularLocation>
        <location evidence="1">Nucleus</location>
    </subcellularLocation>
</comment>
<comment type="similarity">
    <text evidence="3">Belongs to the SPOT14 family.</text>
</comment>
<evidence type="ECO:0000256" key="5">
    <source>
        <dbReference type="ARBA" id="ARBA00023242"/>
    </source>
</evidence>
<dbReference type="GO" id="GO:0005634">
    <property type="term" value="C:nucleus"/>
    <property type="evidence" value="ECO:0007669"/>
    <property type="project" value="UniProtKB-SubCell"/>
</dbReference>
<dbReference type="Proteomes" id="UP000694569">
    <property type="component" value="Unplaced"/>
</dbReference>
<name>A0A8C5Q0L2_9ANUR</name>
<evidence type="ECO:0000313" key="7">
    <source>
        <dbReference type="Proteomes" id="UP000694569"/>
    </source>
</evidence>
<evidence type="ECO:0008006" key="8">
    <source>
        <dbReference type="Google" id="ProtNLM"/>
    </source>
</evidence>
<evidence type="ECO:0000256" key="4">
    <source>
        <dbReference type="ARBA" id="ARBA00022490"/>
    </source>
</evidence>
<keyword evidence="5" id="KW-0539">Nucleus</keyword>
<dbReference type="Gene3D" id="6.10.140.1610">
    <property type="match status" value="1"/>
</dbReference>
<dbReference type="InterPro" id="IPR053719">
    <property type="entry name" value="Lipogen_MT_Stabilize_sf"/>
</dbReference>
<evidence type="ECO:0000256" key="1">
    <source>
        <dbReference type="ARBA" id="ARBA00004123"/>
    </source>
</evidence>
<dbReference type="PANTHER" id="PTHR14315">
    <property type="entry name" value="SPOT14 FAMILY MEMBER"/>
    <property type="match status" value="1"/>
</dbReference>
<evidence type="ECO:0000256" key="3">
    <source>
        <dbReference type="ARBA" id="ARBA00009488"/>
    </source>
</evidence>
<proteinExistence type="inferred from homology"/>
<evidence type="ECO:0000256" key="2">
    <source>
        <dbReference type="ARBA" id="ARBA00004496"/>
    </source>
</evidence>
<keyword evidence="7" id="KW-1185">Reference proteome</keyword>
<dbReference type="InterPro" id="IPR009786">
    <property type="entry name" value="Spot_14"/>
</dbReference>